<dbReference type="Pfam" id="PF09820">
    <property type="entry name" value="AAA-ATPase_like"/>
    <property type="match status" value="1"/>
</dbReference>
<gene>
    <name evidence="2" type="ORF">H206_00002</name>
</gene>
<evidence type="ECO:0000313" key="3">
    <source>
        <dbReference type="Proteomes" id="UP000287853"/>
    </source>
</evidence>
<dbReference type="AlphaFoldDB" id="A0A3S3QJ78"/>
<evidence type="ECO:0000259" key="1">
    <source>
        <dbReference type="Pfam" id="PF09820"/>
    </source>
</evidence>
<protein>
    <submittedName>
        <fullName evidence="2">Putative AAA-ATPase</fullName>
    </submittedName>
</protein>
<dbReference type="EMBL" id="MTKO01000070">
    <property type="protein sequence ID" value="RWX45935.1"/>
    <property type="molecule type" value="Genomic_DNA"/>
</dbReference>
<accession>A0A3S3QJ78</accession>
<dbReference type="Proteomes" id="UP000287853">
    <property type="component" value="Unassembled WGS sequence"/>
</dbReference>
<proteinExistence type="predicted"/>
<comment type="caution">
    <text evidence="2">The sequence shown here is derived from an EMBL/GenBank/DDBJ whole genome shotgun (WGS) entry which is preliminary data.</text>
</comment>
<name>A0A3S3QJ78_9BACT</name>
<evidence type="ECO:0000313" key="2">
    <source>
        <dbReference type="EMBL" id="RWX45935.1"/>
    </source>
</evidence>
<dbReference type="PANTHER" id="PTHR34825:SF2">
    <property type="entry name" value="AAA-ATPASE-LIKE DOMAIN-CONTAINING PROTEIN"/>
    <property type="match status" value="1"/>
</dbReference>
<feature type="domain" description="AAA-ATPase-like" evidence="1">
    <location>
        <begin position="4"/>
        <end position="222"/>
    </location>
</feature>
<dbReference type="PANTHER" id="PTHR34825">
    <property type="entry name" value="CONSERVED PROTEIN, WITH A WEAK D-GALACTARATE DEHYDRATASE/ALTRONATE HYDROLASE DOMAIN"/>
    <property type="match status" value="1"/>
</dbReference>
<keyword evidence="3" id="KW-1185">Reference proteome</keyword>
<sequence>MKIPYGESDFRKIRTGDYLYIDKTRYIQELEEQGSFNILLRPRRFGKSLFLSTLRHYYDISCKDDFEILFGGLSAGKNPTPLRNSYQVLAFDFNGIETDSKESILEGFSNRVAAELQEFLVRYGYSQEDIQTVAEQNFSPSVQLDSFFTVTRKAELYILIDGYDYFVNPLPGQDLSTFIKTVSGSINGIRPFYETIKSATCSGNVKKIFITGVTSVSLDSMTSGFNICSHLSSDKAFHQAMGFTVEETAKLVQPVAAAYGSDPQQVLETISDCYSGYQFSSQAEEKVFSPEMILHFLRNFQAECAAPAHMLDEHAVSAYSGQIRTLFSLGDRDENFRLLKGLIVDGKITGRHKRMLDLDVNKSFERDDFISLLLHMGLVTICGSILDQLYYKVPNYVLQRLYSDYFKMELEQRA</sequence>
<reference evidence="2 3" key="1">
    <citation type="submission" date="2017-01" db="EMBL/GenBank/DDBJ databases">
        <title>The cable genome- insights into the physiology and evolution of filamentous bacteria capable of sulfide oxidation via long distance electron transfer.</title>
        <authorList>
            <person name="Schreiber L."/>
            <person name="Bjerg J.T."/>
            <person name="Boggild A."/>
            <person name="Van De Vossenberg J."/>
            <person name="Meysman F."/>
            <person name="Nielsen L.P."/>
            <person name="Schramm A."/>
            <person name="Kjeldsen K.U."/>
        </authorList>
    </citation>
    <scope>NUCLEOTIDE SEQUENCE [LARGE SCALE GENOMIC DNA]</scope>
    <source>
        <strain evidence="2">MCF</strain>
    </source>
</reference>
<dbReference type="InterPro" id="IPR018631">
    <property type="entry name" value="AAA-ATPase-like_dom"/>
</dbReference>
<organism evidence="2 3">
    <name type="scientific">Candidatus Electrothrix aarhusensis</name>
    <dbReference type="NCBI Taxonomy" id="1859131"/>
    <lineage>
        <taxon>Bacteria</taxon>
        <taxon>Pseudomonadati</taxon>
        <taxon>Thermodesulfobacteriota</taxon>
        <taxon>Desulfobulbia</taxon>
        <taxon>Desulfobulbales</taxon>
        <taxon>Desulfobulbaceae</taxon>
        <taxon>Candidatus Electrothrix</taxon>
    </lineage>
</organism>